<dbReference type="SUPFAM" id="SSF52743">
    <property type="entry name" value="Subtilisin-like"/>
    <property type="match status" value="1"/>
</dbReference>
<evidence type="ECO:0000256" key="3">
    <source>
        <dbReference type="ARBA" id="ARBA00022729"/>
    </source>
</evidence>
<dbReference type="PROSITE" id="PS00137">
    <property type="entry name" value="SUBTILASE_HIS"/>
    <property type="match status" value="1"/>
</dbReference>
<comment type="similarity">
    <text evidence="1 7">Belongs to the peptidase S8 family.</text>
</comment>
<dbReference type="Gene3D" id="3.50.30.30">
    <property type="match status" value="1"/>
</dbReference>
<dbReference type="InterPro" id="IPR000209">
    <property type="entry name" value="Peptidase_S8/S53_dom"/>
</dbReference>
<dbReference type="Gene3D" id="2.60.40.2310">
    <property type="match status" value="1"/>
</dbReference>
<dbReference type="GO" id="GO:0004252">
    <property type="term" value="F:serine-type endopeptidase activity"/>
    <property type="evidence" value="ECO:0007669"/>
    <property type="project" value="UniProtKB-UniRule"/>
</dbReference>
<dbReference type="InterPro" id="IPR037045">
    <property type="entry name" value="S8pro/Inhibitor_I9_sf"/>
</dbReference>
<gene>
    <name evidence="12" type="ORF">HU200_046352</name>
</gene>
<dbReference type="PANTHER" id="PTHR10795">
    <property type="entry name" value="PROPROTEIN CONVERTASE SUBTILISIN/KEXIN"/>
    <property type="match status" value="1"/>
</dbReference>
<dbReference type="OrthoDB" id="206201at2759"/>
<reference evidence="12" key="1">
    <citation type="submission" date="2020-07" db="EMBL/GenBank/DDBJ databases">
        <title>Genome sequence and genetic diversity analysis of an under-domesticated orphan crop, white fonio (Digitaria exilis).</title>
        <authorList>
            <person name="Bennetzen J.L."/>
            <person name="Chen S."/>
            <person name="Ma X."/>
            <person name="Wang X."/>
            <person name="Yssel A.E.J."/>
            <person name="Chaluvadi S.R."/>
            <person name="Johnson M."/>
            <person name="Gangashetty P."/>
            <person name="Hamidou F."/>
            <person name="Sanogo M.D."/>
            <person name="Zwaenepoel A."/>
            <person name="Wallace J."/>
            <person name="Van De Peer Y."/>
            <person name="Van Deynze A."/>
        </authorList>
    </citation>
    <scope>NUCLEOTIDE SEQUENCE</scope>
    <source>
        <tissue evidence="12">Leaves</tissue>
    </source>
</reference>
<evidence type="ECO:0000313" key="13">
    <source>
        <dbReference type="Proteomes" id="UP000636709"/>
    </source>
</evidence>
<evidence type="ECO:0000256" key="7">
    <source>
        <dbReference type="PROSITE-ProRule" id="PRU01240"/>
    </source>
</evidence>
<dbReference type="InterPro" id="IPR010259">
    <property type="entry name" value="S8pro/Inhibitor_I9"/>
</dbReference>
<evidence type="ECO:0000256" key="2">
    <source>
        <dbReference type="ARBA" id="ARBA00022670"/>
    </source>
</evidence>
<evidence type="ECO:0000256" key="8">
    <source>
        <dbReference type="SAM" id="MobiDB-lite"/>
    </source>
</evidence>
<dbReference type="Pfam" id="PF05922">
    <property type="entry name" value="Inhibitor_I9"/>
    <property type="match status" value="1"/>
</dbReference>
<evidence type="ECO:0000259" key="9">
    <source>
        <dbReference type="Pfam" id="PF00082"/>
    </source>
</evidence>
<keyword evidence="4 7" id="KW-0378">Hydrolase</keyword>
<evidence type="ECO:0000256" key="5">
    <source>
        <dbReference type="ARBA" id="ARBA00022825"/>
    </source>
</evidence>
<dbReference type="Gene3D" id="3.40.50.200">
    <property type="entry name" value="Peptidase S8/S53 domain"/>
    <property type="match status" value="2"/>
</dbReference>
<feature type="active site" description="Charge relay system" evidence="6 7">
    <location>
        <position position="432"/>
    </location>
</feature>
<evidence type="ECO:0000256" key="4">
    <source>
        <dbReference type="ARBA" id="ARBA00022801"/>
    </source>
</evidence>
<feature type="active site" description="Charge relay system" evidence="6 7">
    <location>
        <position position="367"/>
    </location>
</feature>
<comment type="caution">
    <text evidence="12">The sequence shown here is derived from an EMBL/GenBank/DDBJ whole genome shotgun (WGS) entry which is preliminary data.</text>
</comment>
<feature type="domain" description="Inhibitor I9" evidence="10">
    <location>
        <begin position="263"/>
        <end position="334"/>
    </location>
</feature>
<evidence type="ECO:0000259" key="10">
    <source>
        <dbReference type="Pfam" id="PF05922"/>
    </source>
</evidence>
<dbReference type="Proteomes" id="UP000636709">
    <property type="component" value="Unassembled WGS sequence"/>
</dbReference>
<dbReference type="InterPro" id="IPR036852">
    <property type="entry name" value="Peptidase_S8/S53_dom_sf"/>
</dbReference>
<name>A0A835AZI8_9POAL</name>
<feature type="domain" description="Peptidase S8/S53" evidence="9">
    <location>
        <begin position="358"/>
        <end position="724"/>
    </location>
</feature>
<dbReference type="AlphaFoldDB" id="A0A835AZI8"/>
<dbReference type="InterPro" id="IPR041469">
    <property type="entry name" value="Subtilisin-like_FN3"/>
</dbReference>
<evidence type="ECO:0008006" key="14">
    <source>
        <dbReference type="Google" id="ProtNLM"/>
    </source>
</evidence>
<dbReference type="PRINTS" id="PR00723">
    <property type="entry name" value="SUBTILISIN"/>
</dbReference>
<dbReference type="PROSITE" id="PS51892">
    <property type="entry name" value="SUBTILASE"/>
    <property type="match status" value="1"/>
</dbReference>
<dbReference type="InterPro" id="IPR015500">
    <property type="entry name" value="Peptidase_S8_subtilisin-rel"/>
</dbReference>
<dbReference type="EMBL" id="JACEFO010002137">
    <property type="protein sequence ID" value="KAF8677994.1"/>
    <property type="molecule type" value="Genomic_DNA"/>
</dbReference>
<evidence type="ECO:0000256" key="1">
    <source>
        <dbReference type="ARBA" id="ARBA00011073"/>
    </source>
</evidence>
<proteinExistence type="inferred from homology"/>
<evidence type="ECO:0000313" key="12">
    <source>
        <dbReference type="EMBL" id="KAF8677994.1"/>
    </source>
</evidence>
<dbReference type="InterPro" id="IPR022398">
    <property type="entry name" value="Peptidase_S8_His-AS"/>
</dbReference>
<keyword evidence="5 7" id="KW-0720">Serine protease</keyword>
<feature type="region of interest" description="Disordered" evidence="8">
    <location>
        <begin position="1"/>
        <end position="23"/>
    </location>
</feature>
<dbReference type="Pfam" id="PF00082">
    <property type="entry name" value="Peptidase_S8"/>
    <property type="match status" value="2"/>
</dbReference>
<dbReference type="PROSITE" id="PS00138">
    <property type="entry name" value="SUBTILASE_SER"/>
    <property type="match status" value="1"/>
</dbReference>
<evidence type="ECO:0000259" key="11">
    <source>
        <dbReference type="Pfam" id="PF17766"/>
    </source>
</evidence>
<keyword evidence="13" id="KW-1185">Reference proteome</keyword>
<dbReference type="InterPro" id="IPR023828">
    <property type="entry name" value="Peptidase_S8_Ser-AS"/>
</dbReference>
<organism evidence="12 13">
    <name type="scientific">Digitaria exilis</name>
    <dbReference type="NCBI Taxonomy" id="1010633"/>
    <lineage>
        <taxon>Eukaryota</taxon>
        <taxon>Viridiplantae</taxon>
        <taxon>Streptophyta</taxon>
        <taxon>Embryophyta</taxon>
        <taxon>Tracheophyta</taxon>
        <taxon>Spermatophyta</taxon>
        <taxon>Magnoliopsida</taxon>
        <taxon>Liliopsida</taxon>
        <taxon>Poales</taxon>
        <taxon>Poaceae</taxon>
        <taxon>PACMAD clade</taxon>
        <taxon>Panicoideae</taxon>
        <taxon>Panicodae</taxon>
        <taxon>Paniceae</taxon>
        <taxon>Anthephorinae</taxon>
        <taxon>Digitaria</taxon>
    </lineage>
</organism>
<protein>
    <recommendedName>
        <fullName evidence="14">Subtilisin-like protease</fullName>
    </recommendedName>
</protein>
<dbReference type="GO" id="GO:0006508">
    <property type="term" value="P:proteolysis"/>
    <property type="evidence" value="ECO:0007669"/>
    <property type="project" value="UniProtKB-KW"/>
</dbReference>
<dbReference type="InterPro" id="IPR045051">
    <property type="entry name" value="SBT"/>
</dbReference>
<feature type="domain" description="Subtilisin-like protease fibronectin type-III" evidence="11">
    <location>
        <begin position="959"/>
        <end position="1057"/>
    </location>
</feature>
<evidence type="ECO:0000256" key="6">
    <source>
        <dbReference type="PIRSR" id="PIRSR615500-1"/>
    </source>
</evidence>
<dbReference type="Gene3D" id="3.30.70.80">
    <property type="entry name" value="Peptidase S8 propeptide/proteinase inhibitor I9"/>
    <property type="match status" value="1"/>
</dbReference>
<feature type="domain" description="Peptidase S8/S53" evidence="9">
    <location>
        <begin position="859"/>
        <end position="898"/>
    </location>
</feature>
<dbReference type="CDD" id="cd02120">
    <property type="entry name" value="PA_subtilisin_like"/>
    <property type="match status" value="1"/>
</dbReference>
<dbReference type="Pfam" id="PF17766">
    <property type="entry name" value="fn3_6"/>
    <property type="match status" value="1"/>
</dbReference>
<sequence>MIRLCEPDDPSFAPHHTLSSLSSPSLLCSRKESGEGLQAGTLVMGLASARAMGSYAGEDGCEGDGFCAGEGDGGYASEGAGEGVASRAGEGATTGWASGEVMTGWRAAVAGPARSGTARAQDVDGKRRGCSTRTRAEACPPLAALLLCDRPEPDQPTLYTHTAGSPAVLTRSAPTPLCISPVSLSPPLQQWRLVNLTLFLLLAVLTRSAPTPLCICLALSSPATMVSSFVNMTLFLLLAVLTRSAPIPEPQNHEEIKPPPLNTYIVHADHLAKPSPLSTHEDWYTSMVATHSPRPAVLLYTYDTVMRQITRDKARRMSEAPGVTGVHEDRVLQLLTTRSPGFLGLDPGFGAWKVTDLGDGVIIGFVDTGIWPESRSFNDRGLGPVRPSWKGKCVDAPGFNATSSCNNKIVGAKVFAAGKGAMRRTPRDKDGHGTHVASTAAGSEVRNIGIGMFARGTARGVAPKARIATYKAASDTPITDVVAAVDAAVKDGVDIISLGFYDLSPFHNDSFAIAVFGADRKGVFVVLAGGNTGPAASSVINVAPWMTTVGAGTVDRLFPVGLKLGDGTVITGQALYNKTTKSTMTPLLSVSCSQPLTPDKIRGGIVICVDGSASQVEVRDAGGAGQIIIETWNWNIGGTEAGVFDTPAVVLSRAAGKHLRAYMDSVPFPVASLSFTCETVIGENRSPLVVSFSSRGPNPVVPELLKPDVIAPGQNVLAAWKGGYIMESGTYVAPIRHHAAVWTRGTRGYTKYVGDTRSPSAVARPTFRIRICVLPCAVAPSAASSGNHLASSSILHQFIADRPPGSPAPAQDQGPSWRCCCLPDCLGASTLLPAAARALGHTDAVLPAAARALVCRIPSGTSMACPHVAGVAALIKKKHPSWTPAMIRSALMTTAATLDNTGRVILDNAVTYSSLSGAKVAMDPGLVYDALNYTTEQLRRFAPDMATCTATALPGGPADLNYPSFVVVFDNRTDVRTLTRTVTKVSQNAETYNVTIAAPEMVKVTVTPTTLEFTKHMETRSYIVEFRSLARGNPTAGWDFGHIVWENEDHQVRSPVAFQWKS</sequence>
<feature type="active site" description="Charge relay system" evidence="6 7">
    <location>
        <position position="862"/>
    </location>
</feature>
<accession>A0A835AZI8</accession>
<keyword evidence="3" id="KW-0732">Signal</keyword>
<keyword evidence="2 7" id="KW-0645">Protease</keyword>